<gene>
    <name evidence="1" type="ORF">E2C01_083459</name>
</gene>
<reference evidence="1 2" key="1">
    <citation type="submission" date="2019-05" db="EMBL/GenBank/DDBJ databases">
        <title>Another draft genome of Portunus trituberculatus and its Hox gene families provides insights of decapod evolution.</title>
        <authorList>
            <person name="Jeong J.-H."/>
            <person name="Song I."/>
            <person name="Kim S."/>
            <person name="Choi T."/>
            <person name="Kim D."/>
            <person name="Ryu S."/>
            <person name="Kim W."/>
        </authorList>
    </citation>
    <scope>NUCLEOTIDE SEQUENCE [LARGE SCALE GENOMIC DNA]</scope>
    <source>
        <tissue evidence="1">Muscle</tissue>
    </source>
</reference>
<dbReference type="EMBL" id="VSRR010078138">
    <property type="protein sequence ID" value="MPC88550.1"/>
    <property type="molecule type" value="Genomic_DNA"/>
</dbReference>
<organism evidence="1 2">
    <name type="scientific">Portunus trituberculatus</name>
    <name type="common">Swimming crab</name>
    <name type="synonym">Neptunus trituberculatus</name>
    <dbReference type="NCBI Taxonomy" id="210409"/>
    <lineage>
        <taxon>Eukaryota</taxon>
        <taxon>Metazoa</taxon>
        <taxon>Ecdysozoa</taxon>
        <taxon>Arthropoda</taxon>
        <taxon>Crustacea</taxon>
        <taxon>Multicrustacea</taxon>
        <taxon>Malacostraca</taxon>
        <taxon>Eumalacostraca</taxon>
        <taxon>Eucarida</taxon>
        <taxon>Decapoda</taxon>
        <taxon>Pleocyemata</taxon>
        <taxon>Brachyura</taxon>
        <taxon>Eubrachyura</taxon>
        <taxon>Portunoidea</taxon>
        <taxon>Portunidae</taxon>
        <taxon>Portuninae</taxon>
        <taxon>Portunus</taxon>
    </lineage>
</organism>
<sequence length="76" mass="8432">MGFISSRVTFYDHMKAVGVARVMSLQEAPHNNKHSSRVTTTTTTTTTTTMTFLEEAMGAAGFEEQLYVSVSHYLPQ</sequence>
<evidence type="ECO:0000313" key="2">
    <source>
        <dbReference type="Proteomes" id="UP000324222"/>
    </source>
</evidence>
<keyword evidence="2" id="KW-1185">Reference proteome</keyword>
<accession>A0A5B7IV83</accession>
<evidence type="ECO:0000313" key="1">
    <source>
        <dbReference type="EMBL" id="MPC88550.1"/>
    </source>
</evidence>
<comment type="caution">
    <text evidence="1">The sequence shown here is derived from an EMBL/GenBank/DDBJ whole genome shotgun (WGS) entry which is preliminary data.</text>
</comment>
<protein>
    <submittedName>
        <fullName evidence="1">Uncharacterized protein</fullName>
    </submittedName>
</protein>
<dbReference type="AlphaFoldDB" id="A0A5B7IV83"/>
<name>A0A5B7IV83_PORTR</name>
<proteinExistence type="predicted"/>
<dbReference type="Proteomes" id="UP000324222">
    <property type="component" value="Unassembled WGS sequence"/>
</dbReference>